<dbReference type="SUPFAM" id="SSF55103">
    <property type="entry name" value="FAD-linked oxidases, C-terminal domain"/>
    <property type="match status" value="1"/>
</dbReference>
<dbReference type="RefSeq" id="WP_160785372.1">
    <property type="nucleotide sequence ID" value="NZ_CP086610.1"/>
</dbReference>
<evidence type="ECO:0000256" key="2">
    <source>
        <dbReference type="ARBA" id="ARBA00022827"/>
    </source>
</evidence>
<accession>A0A6N8TFI8</accession>
<feature type="domain" description="FAD-binding PCMH-type" evidence="3">
    <location>
        <begin position="1"/>
        <end position="181"/>
    </location>
</feature>
<sequence length="399" mass="41599">MTPMHQPLSEEAAARLIQAAALSKTPLAIRGGGTRSLHAAPEGVESLSSRGLSGILAYNPAEMTMTARAGTPLEAVEAALAEKRQMLAFEPNDLRGVLGTSGIPTIGGVFATNASGPRRFVAGAARDSLLGLRFVNGRGEVVKAGGRVMKNVTGLDLVKLLAGSHGSLAFLTEVTFRLLPVPETAVTIVVSGLNDAEAAAAMATAMSMSVEVSGAAHLPESVRGRFAGGALPDGAATVLRLEGLAASVTVRAEKLVAALARFGAVSRLDFETTLRLWREIRDGAPYADGTPRPLWRVSVAPTAGQQLVAALRLEAGVDAFYDWQGGLVWLRMEADPEAALLRRYVKAVGGGHATLLRARPDVLAAAQAFQPQAEAVGLLQARVKASFDPDGLFRSRMAG</sequence>
<name>A0A6N8TFI8_SHIZO</name>
<dbReference type="SUPFAM" id="SSF56176">
    <property type="entry name" value="FAD-binding/transporter-associated domain-like"/>
    <property type="match status" value="1"/>
</dbReference>
<dbReference type="Proteomes" id="UP000440304">
    <property type="component" value="Unassembled WGS sequence"/>
</dbReference>
<evidence type="ECO:0000313" key="5">
    <source>
        <dbReference type="Proteomes" id="UP000440304"/>
    </source>
</evidence>
<dbReference type="EMBL" id="WUML01000004">
    <property type="protein sequence ID" value="MXN99963.1"/>
    <property type="molecule type" value="Genomic_DNA"/>
</dbReference>
<evidence type="ECO:0000256" key="1">
    <source>
        <dbReference type="ARBA" id="ARBA00022630"/>
    </source>
</evidence>
<organism evidence="4 5">
    <name type="scientific">Shinella zoogloeoides</name>
    <name type="common">Crabtreella saccharophila</name>
    <dbReference type="NCBI Taxonomy" id="352475"/>
    <lineage>
        <taxon>Bacteria</taxon>
        <taxon>Pseudomonadati</taxon>
        <taxon>Pseudomonadota</taxon>
        <taxon>Alphaproteobacteria</taxon>
        <taxon>Hyphomicrobiales</taxon>
        <taxon>Rhizobiaceae</taxon>
        <taxon>Shinella</taxon>
    </lineage>
</organism>
<dbReference type="InterPro" id="IPR016166">
    <property type="entry name" value="FAD-bd_PCMH"/>
</dbReference>
<proteinExistence type="predicted"/>
<dbReference type="GO" id="GO:0003824">
    <property type="term" value="F:catalytic activity"/>
    <property type="evidence" value="ECO:0007669"/>
    <property type="project" value="InterPro"/>
</dbReference>
<dbReference type="GO" id="GO:0071949">
    <property type="term" value="F:FAD binding"/>
    <property type="evidence" value="ECO:0007669"/>
    <property type="project" value="InterPro"/>
</dbReference>
<dbReference type="OrthoDB" id="9811557at2"/>
<dbReference type="InterPro" id="IPR016169">
    <property type="entry name" value="FAD-bd_PCMH_sub2"/>
</dbReference>
<dbReference type="PROSITE" id="PS51387">
    <property type="entry name" value="FAD_PCMH"/>
    <property type="match status" value="1"/>
</dbReference>
<dbReference type="InterPro" id="IPR036318">
    <property type="entry name" value="FAD-bd_PCMH-like_sf"/>
</dbReference>
<dbReference type="InterPro" id="IPR006094">
    <property type="entry name" value="Oxid_FAD_bind_N"/>
</dbReference>
<evidence type="ECO:0000259" key="3">
    <source>
        <dbReference type="PROSITE" id="PS51387"/>
    </source>
</evidence>
<dbReference type="AlphaFoldDB" id="A0A6N8TFI8"/>
<keyword evidence="2" id="KW-0274">FAD</keyword>
<reference evidence="4 5" key="1">
    <citation type="submission" date="2019-12" db="EMBL/GenBank/DDBJ databases">
        <title>Shinella granuli gen. nov., sp. nov., and proposal of the reclassification of Zoogloea ramigera ATCC 19623 as Shinella zoogloeoides sp. nov.</title>
        <authorList>
            <person name="Gao J."/>
        </authorList>
    </citation>
    <scope>NUCLEOTIDE SEQUENCE [LARGE SCALE GENOMIC DNA]</scope>
    <source>
        <strain evidence="4 5">DSM 287</strain>
    </source>
</reference>
<evidence type="ECO:0000313" key="4">
    <source>
        <dbReference type="EMBL" id="MXN99963.1"/>
    </source>
</evidence>
<dbReference type="PANTHER" id="PTHR11748">
    <property type="entry name" value="D-LACTATE DEHYDROGENASE"/>
    <property type="match status" value="1"/>
</dbReference>
<dbReference type="Pfam" id="PF01565">
    <property type="entry name" value="FAD_binding_4"/>
    <property type="match status" value="1"/>
</dbReference>
<dbReference type="Gene3D" id="3.30.465.10">
    <property type="match status" value="1"/>
</dbReference>
<protein>
    <submittedName>
        <fullName evidence="4">FAD-binding protein</fullName>
    </submittedName>
</protein>
<gene>
    <name evidence="4" type="ORF">GR156_06610</name>
</gene>
<keyword evidence="1" id="KW-0285">Flavoprotein</keyword>
<comment type="caution">
    <text evidence="4">The sequence shown here is derived from an EMBL/GenBank/DDBJ whole genome shotgun (WGS) entry which is preliminary data.</text>
</comment>
<dbReference type="InterPro" id="IPR016164">
    <property type="entry name" value="FAD-linked_Oxase-like_C"/>
</dbReference>
<dbReference type="PANTHER" id="PTHR11748:SF103">
    <property type="entry name" value="GLYCOLATE OXIDASE SUBUNIT GLCE"/>
    <property type="match status" value="1"/>
</dbReference>